<dbReference type="InterPro" id="IPR013324">
    <property type="entry name" value="RNA_pol_sigma_r3/r4-like"/>
</dbReference>
<dbReference type="SUPFAM" id="SSF88659">
    <property type="entry name" value="Sigma3 and sigma4 domains of RNA polymerase sigma factors"/>
    <property type="match status" value="2"/>
</dbReference>
<dbReference type="InterPro" id="IPR013325">
    <property type="entry name" value="RNA_pol_sigma_r2"/>
</dbReference>
<dbReference type="PROSITE" id="PS00716">
    <property type="entry name" value="SIGMA70_2"/>
    <property type="match status" value="1"/>
</dbReference>
<proteinExistence type="inferred from homology"/>
<protein>
    <recommendedName>
        <fullName evidence="5">RNA polymerase sigma factor</fullName>
    </recommendedName>
</protein>
<dbReference type="PANTHER" id="PTHR30385">
    <property type="entry name" value="SIGMA FACTOR F FLAGELLAR"/>
    <property type="match status" value="1"/>
</dbReference>
<feature type="domain" description="RNA polymerase sigma-70" evidence="6">
    <location>
        <begin position="31"/>
        <end position="44"/>
    </location>
</feature>
<reference evidence="8 9" key="1">
    <citation type="submission" date="2020-08" db="EMBL/GenBank/DDBJ databases">
        <title>Complete Genome Sequence of Effusibacillus dendaii Strain skT53, Isolated from Farmland soil.</title>
        <authorList>
            <person name="Konishi T."/>
            <person name="Kawasaki H."/>
        </authorList>
    </citation>
    <scope>NUCLEOTIDE SEQUENCE [LARGE SCALE GENOMIC DNA]</scope>
    <source>
        <strain evidence="9">skT53</strain>
    </source>
</reference>
<dbReference type="GO" id="GO:0003677">
    <property type="term" value="F:DNA binding"/>
    <property type="evidence" value="ECO:0007669"/>
    <property type="project" value="UniProtKB-KW"/>
</dbReference>
<dbReference type="InterPro" id="IPR000943">
    <property type="entry name" value="RNA_pol_sigma70"/>
</dbReference>
<dbReference type="NCBIfam" id="TIGR02479">
    <property type="entry name" value="FliA_WhiG"/>
    <property type="match status" value="1"/>
</dbReference>
<organism evidence="8 9">
    <name type="scientific">Effusibacillus dendaii</name>
    <dbReference type="NCBI Taxonomy" id="2743772"/>
    <lineage>
        <taxon>Bacteria</taxon>
        <taxon>Bacillati</taxon>
        <taxon>Bacillota</taxon>
        <taxon>Bacilli</taxon>
        <taxon>Bacillales</taxon>
        <taxon>Alicyclobacillaceae</taxon>
        <taxon>Effusibacillus</taxon>
    </lineage>
</organism>
<keyword evidence="4 5" id="KW-0804">Transcription</keyword>
<keyword evidence="3 5" id="KW-0238">DNA-binding</keyword>
<name>A0A7I8D5E7_9BACL</name>
<dbReference type="RefSeq" id="WP_200759428.1">
    <property type="nucleotide sequence ID" value="NZ_AP023366.1"/>
</dbReference>
<feature type="domain" description="RNA polymerase sigma-70" evidence="7">
    <location>
        <begin position="196"/>
        <end position="222"/>
    </location>
</feature>
<keyword evidence="2 5" id="KW-0731">Sigma factor</keyword>
<dbReference type="InterPro" id="IPR014284">
    <property type="entry name" value="RNA_pol_sigma-70_dom"/>
</dbReference>
<dbReference type="KEGG" id="eff:skT53_02720"/>
<comment type="similarity">
    <text evidence="5">Belongs to the sigma-70 factor family.</text>
</comment>
<dbReference type="InterPro" id="IPR012845">
    <property type="entry name" value="RNA_pol_sigma_FliA_WhiG"/>
</dbReference>
<dbReference type="InterPro" id="IPR007630">
    <property type="entry name" value="RNA_pol_sigma70_r4"/>
</dbReference>
<keyword evidence="9" id="KW-1185">Reference proteome</keyword>
<dbReference type="GO" id="GO:0006352">
    <property type="term" value="P:DNA-templated transcription initiation"/>
    <property type="evidence" value="ECO:0007669"/>
    <property type="project" value="InterPro"/>
</dbReference>
<dbReference type="AlphaFoldDB" id="A0A7I8D5E7"/>
<dbReference type="PANTHER" id="PTHR30385:SF7">
    <property type="entry name" value="RNA POLYMERASE SIGMA FACTOR FLIA"/>
    <property type="match status" value="1"/>
</dbReference>
<dbReference type="PRINTS" id="PR00046">
    <property type="entry name" value="SIGMA70FCT"/>
</dbReference>
<evidence type="ECO:0000259" key="6">
    <source>
        <dbReference type="PROSITE" id="PS00715"/>
    </source>
</evidence>
<dbReference type="NCBIfam" id="TIGR02937">
    <property type="entry name" value="sigma70-ECF"/>
    <property type="match status" value="1"/>
</dbReference>
<dbReference type="EMBL" id="AP023366">
    <property type="protein sequence ID" value="BCJ85287.1"/>
    <property type="molecule type" value="Genomic_DNA"/>
</dbReference>
<evidence type="ECO:0000256" key="4">
    <source>
        <dbReference type="ARBA" id="ARBA00023163"/>
    </source>
</evidence>
<dbReference type="Gene3D" id="1.20.140.160">
    <property type="match status" value="1"/>
</dbReference>
<dbReference type="Pfam" id="PF04545">
    <property type="entry name" value="Sigma70_r4"/>
    <property type="match status" value="1"/>
</dbReference>
<dbReference type="Proteomes" id="UP000593802">
    <property type="component" value="Chromosome"/>
</dbReference>
<evidence type="ECO:0000313" key="8">
    <source>
        <dbReference type="EMBL" id="BCJ85287.1"/>
    </source>
</evidence>
<evidence type="ECO:0000256" key="1">
    <source>
        <dbReference type="ARBA" id="ARBA00023015"/>
    </source>
</evidence>
<dbReference type="CDD" id="cd06171">
    <property type="entry name" value="Sigma70_r4"/>
    <property type="match status" value="1"/>
</dbReference>
<comment type="function">
    <text evidence="5">Sigma factors are initiation factors that promote the attachment of RNA polymerase to specific initiation sites and are then released.</text>
</comment>
<evidence type="ECO:0000256" key="5">
    <source>
        <dbReference type="RuleBase" id="RU362124"/>
    </source>
</evidence>
<evidence type="ECO:0000313" key="9">
    <source>
        <dbReference type="Proteomes" id="UP000593802"/>
    </source>
</evidence>
<evidence type="ECO:0000256" key="2">
    <source>
        <dbReference type="ARBA" id="ARBA00023082"/>
    </source>
</evidence>
<dbReference type="Pfam" id="PF04542">
    <property type="entry name" value="Sigma70_r2"/>
    <property type="match status" value="1"/>
</dbReference>
<dbReference type="InterPro" id="IPR007627">
    <property type="entry name" value="RNA_pol_sigma70_r2"/>
</dbReference>
<dbReference type="NCBIfam" id="NF005413">
    <property type="entry name" value="PRK06986.1"/>
    <property type="match status" value="1"/>
</dbReference>
<evidence type="ECO:0000256" key="3">
    <source>
        <dbReference type="ARBA" id="ARBA00023125"/>
    </source>
</evidence>
<dbReference type="GO" id="GO:0016987">
    <property type="term" value="F:sigma factor activity"/>
    <property type="evidence" value="ECO:0007669"/>
    <property type="project" value="UniProtKB-KW"/>
</dbReference>
<keyword evidence="1 5" id="KW-0805">Transcription regulation</keyword>
<sequence length="234" mass="26767">MNELIEQYLPLVQQVVNRLSKGLPSHIAREDLVSMGTLGLIGAVERYTPERGVKFETFATWRIRGAVLDGLREMDWVPRQVRLWAKEIERSYAFVEANKKESATDEEVAAHLGISQEELQKRLTHISAGSVYSLEEFMYSDGDDTVGYNGLPDFSAENPDTKLSRDEIRNILVKTIDRLPEKEKMVVALYYYEELSFKEIAEIMQVSSARISQLHTKAICRLRGALSRKRNDLI</sequence>
<dbReference type="PIRSF" id="PIRSF000770">
    <property type="entry name" value="RNA_pol_sigma-SigE/K"/>
    <property type="match status" value="1"/>
</dbReference>
<accession>A0A7I8D5E7</accession>
<dbReference type="PROSITE" id="PS00715">
    <property type="entry name" value="SIGMA70_1"/>
    <property type="match status" value="1"/>
</dbReference>
<dbReference type="SUPFAM" id="SSF88946">
    <property type="entry name" value="Sigma2 domain of RNA polymerase sigma factors"/>
    <property type="match status" value="1"/>
</dbReference>
<dbReference type="Gene3D" id="1.10.1740.10">
    <property type="match status" value="1"/>
</dbReference>
<gene>
    <name evidence="8" type="ORF">skT53_02720</name>
</gene>
<evidence type="ECO:0000259" key="7">
    <source>
        <dbReference type="PROSITE" id="PS00716"/>
    </source>
</evidence>
<dbReference type="GO" id="GO:0003899">
    <property type="term" value="F:DNA-directed RNA polymerase activity"/>
    <property type="evidence" value="ECO:0007669"/>
    <property type="project" value="InterPro"/>
</dbReference>